<dbReference type="Gene3D" id="3.40.50.10950">
    <property type="match status" value="1"/>
</dbReference>
<comment type="caution">
    <text evidence="10">The sequence shown here is derived from an EMBL/GenBank/DDBJ whole genome shotgun (WGS) entry which is preliminary data.</text>
</comment>
<dbReference type="PANTHER" id="PTHR43356:SF3">
    <property type="entry name" value="PHOSPHATE ACETYLTRANSFERASE"/>
    <property type="match status" value="1"/>
</dbReference>
<evidence type="ECO:0000313" key="10">
    <source>
        <dbReference type="EMBL" id="KGJ51448.1"/>
    </source>
</evidence>
<organism evidence="10 11">
    <name type="scientific">Clostridium innocuum</name>
    <dbReference type="NCBI Taxonomy" id="1522"/>
    <lineage>
        <taxon>Bacteria</taxon>
        <taxon>Bacillati</taxon>
        <taxon>Bacillota</taxon>
        <taxon>Clostridia</taxon>
        <taxon>Eubacteriales</taxon>
        <taxon>Clostridiaceae</taxon>
        <taxon>Clostridium</taxon>
    </lineage>
</organism>
<evidence type="ECO:0000256" key="7">
    <source>
        <dbReference type="ARBA" id="ARBA00023315"/>
    </source>
</evidence>
<dbReference type="EMBL" id="JQIF01000112">
    <property type="protein sequence ID" value="KGJ51448.1"/>
    <property type="molecule type" value="Genomic_DNA"/>
</dbReference>
<evidence type="ECO:0000256" key="4">
    <source>
        <dbReference type="ARBA" id="ARBA00012707"/>
    </source>
</evidence>
<comment type="pathway">
    <text evidence="2">Metabolic intermediate biosynthesis; acetyl-CoA biosynthesis; acetyl-CoA from acetate: step 2/2.</text>
</comment>
<keyword evidence="6 10" id="KW-0808">Transferase</keyword>
<dbReference type="EC" id="2.3.1.8" evidence="4"/>
<feature type="domain" description="Phosphate acetyl/butaryl transferase" evidence="9">
    <location>
        <begin position="7"/>
        <end position="314"/>
    </location>
</feature>
<dbReference type="NCBIfam" id="NF007233">
    <property type="entry name" value="PRK09653.1"/>
    <property type="match status" value="1"/>
</dbReference>
<comment type="catalytic activity">
    <reaction evidence="1">
        <text>acetyl-CoA + phosphate = acetyl phosphate + CoA</text>
        <dbReference type="Rhea" id="RHEA:19521"/>
        <dbReference type="ChEBI" id="CHEBI:22191"/>
        <dbReference type="ChEBI" id="CHEBI:43474"/>
        <dbReference type="ChEBI" id="CHEBI:57287"/>
        <dbReference type="ChEBI" id="CHEBI:57288"/>
        <dbReference type="EC" id="2.3.1.8"/>
    </reaction>
</comment>
<gene>
    <name evidence="10" type="ORF">CIAN88_20430</name>
</gene>
<evidence type="ECO:0000256" key="5">
    <source>
        <dbReference type="ARBA" id="ARBA00021528"/>
    </source>
</evidence>
<dbReference type="SUPFAM" id="SSF53659">
    <property type="entry name" value="Isocitrate/Isopropylmalate dehydrogenase-like"/>
    <property type="match status" value="1"/>
</dbReference>
<proteinExistence type="inferred from homology"/>
<keyword evidence="7" id="KW-0012">Acyltransferase</keyword>
<evidence type="ECO:0000256" key="2">
    <source>
        <dbReference type="ARBA" id="ARBA00004989"/>
    </source>
</evidence>
<comment type="similarity">
    <text evidence="3">Belongs to the phosphate acetyltransferase and butyryltransferase family.</text>
</comment>
<dbReference type="NCBIfam" id="TIGR00651">
    <property type="entry name" value="pta"/>
    <property type="match status" value="1"/>
</dbReference>
<dbReference type="PANTHER" id="PTHR43356">
    <property type="entry name" value="PHOSPHATE ACETYLTRANSFERASE"/>
    <property type="match status" value="1"/>
</dbReference>
<dbReference type="Proteomes" id="UP000030008">
    <property type="component" value="Unassembled WGS sequence"/>
</dbReference>
<evidence type="ECO:0000256" key="6">
    <source>
        <dbReference type="ARBA" id="ARBA00022679"/>
    </source>
</evidence>
<evidence type="ECO:0000256" key="8">
    <source>
        <dbReference type="ARBA" id="ARBA00031108"/>
    </source>
</evidence>
<evidence type="ECO:0000256" key="1">
    <source>
        <dbReference type="ARBA" id="ARBA00000705"/>
    </source>
</evidence>
<dbReference type="AlphaFoldDB" id="A0A099I3L1"/>
<evidence type="ECO:0000256" key="3">
    <source>
        <dbReference type="ARBA" id="ARBA00005656"/>
    </source>
</evidence>
<evidence type="ECO:0000259" key="9">
    <source>
        <dbReference type="Pfam" id="PF01515"/>
    </source>
</evidence>
<dbReference type="InterPro" id="IPR050500">
    <property type="entry name" value="Phos_Acetyltrans/Butyryltrans"/>
</dbReference>
<dbReference type="InterPro" id="IPR004614">
    <property type="entry name" value="P_AcTrfase"/>
</dbReference>
<accession>A0A099I3L1</accession>
<dbReference type="RefSeq" id="WP_044907856.1">
    <property type="nucleotide sequence ID" value="NZ_JQIF01000112.1"/>
</dbReference>
<sequence>MNIPLCVKDSSVRILFTEGRDRRMMEAAIRLYNEQILTPLLYGDTRQLYEQAEAYGLSLTGIQIVDPKRFTQREDMIRRMLELRKGKTDEQTCREWLKKDTYFCTMYVELGYADGLLGGSANSTADTLRPIMQLIKTRMPHTIVSSCFLMSRRDEHYIFADCSLNRNPNTDELVEIALQAAESAKTFQLEPKVALLSYSTHGSGSGTDVDTVREAAQRLQRMPLDYDVDGELQVDCALSRRVAELKAVDSTVGGNANVLIFPDLNAGNIGYKLVANLGGFEALGPILQGVRLPMNDLSRSATTEEIYKMAIITAMQKEAGIKMRRHGNADSIDLGM</sequence>
<dbReference type="Gene3D" id="3.40.50.10750">
    <property type="entry name" value="Isocitrate/Isopropylmalate dehydrogenase-like"/>
    <property type="match status" value="1"/>
</dbReference>
<reference evidence="10 11" key="1">
    <citation type="submission" date="2014-08" db="EMBL/GenBank/DDBJ databases">
        <title>Clostridium innocuum, an unnegligible vancomycin-resistant pathogen causing extra-intestinal infections.</title>
        <authorList>
            <person name="Feng Y."/>
            <person name="Chiu C.-H."/>
        </authorList>
    </citation>
    <scope>NUCLEOTIDE SEQUENCE [LARGE SCALE GENOMIC DNA]</scope>
    <source>
        <strain evidence="10 11">AN88</strain>
    </source>
</reference>
<dbReference type="InterPro" id="IPR012147">
    <property type="entry name" value="P_Ac_Bu_trans"/>
</dbReference>
<evidence type="ECO:0000313" key="11">
    <source>
        <dbReference type="Proteomes" id="UP000030008"/>
    </source>
</evidence>
<dbReference type="PIRSF" id="PIRSF000428">
    <property type="entry name" value="P_Ac_trans"/>
    <property type="match status" value="1"/>
</dbReference>
<dbReference type="GO" id="GO:0008959">
    <property type="term" value="F:phosphate acetyltransferase activity"/>
    <property type="evidence" value="ECO:0007669"/>
    <property type="project" value="UniProtKB-EC"/>
</dbReference>
<dbReference type="InterPro" id="IPR042113">
    <property type="entry name" value="P_AcTrfase_dom1"/>
</dbReference>
<dbReference type="Pfam" id="PF01515">
    <property type="entry name" value="PTA_PTB"/>
    <property type="match status" value="1"/>
</dbReference>
<name>A0A099I3L1_CLOIN</name>
<dbReference type="InterPro" id="IPR002505">
    <property type="entry name" value="PTA_PTB"/>
</dbReference>
<dbReference type="InterPro" id="IPR042112">
    <property type="entry name" value="P_AcTrfase_dom2"/>
</dbReference>
<protein>
    <recommendedName>
        <fullName evidence="5">Phosphate acetyltransferase</fullName>
        <ecNumber evidence="4">2.3.1.8</ecNumber>
    </recommendedName>
    <alternativeName>
        <fullName evidence="8">Phosphotransacetylase</fullName>
    </alternativeName>
</protein>